<dbReference type="GO" id="GO:0004708">
    <property type="term" value="F:MAP kinase kinase activity"/>
    <property type="evidence" value="ECO:0007669"/>
    <property type="project" value="UniProtKB-EC"/>
</dbReference>
<keyword evidence="4 7" id="KW-0067">ATP-binding</keyword>
<dbReference type="GO" id="GO:0005524">
    <property type="term" value="F:ATP binding"/>
    <property type="evidence" value="ECO:0007669"/>
    <property type="project" value="UniProtKB-UniRule"/>
</dbReference>
<name>A0A0A9DND9_ARUDO</name>
<dbReference type="PROSITE" id="PS00107">
    <property type="entry name" value="PROTEIN_KINASE_ATP"/>
    <property type="match status" value="1"/>
</dbReference>
<protein>
    <recommendedName>
        <fullName evidence="6">mitogen-activated protein kinase kinase</fullName>
        <ecNumber evidence="6">2.7.12.2</ecNumber>
    </recommendedName>
</protein>
<evidence type="ECO:0000256" key="3">
    <source>
        <dbReference type="ARBA" id="ARBA00022777"/>
    </source>
</evidence>
<feature type="binding site" evidence="7">
    <location>
        <position position="32"/>
    </location>
    <ligand>
        <name>ATP</name>
        <dbReference type="ChEBI" id="CHEBI:30616"/>
    </ligand>
</feature>
<reference evidence="9" key="2">
    <citation type="journal article" date="2015" name="Data Brief">
        <title>Shoot transcriptome of the giant reed, Arundo donax.</title>
        <authorList>
            <person name="Barrero R.A."/>
            <person name="Guerrero F.D."/>
            <person name="Moolhuijzen P."/>
            <person name="Goolsby J.A."/>
            <person name="Tidwell J."/>
            <person name="Bellgard S.E."/>
            <person name="Bellgard M.I."/>
        </authorList>
    </citation>
    <scope>NUCLEOTIDE SEQUENCE</scope>
    <source>
        <tissue evidence="9">Shoot tissue taken approximately 20 cm above the soil surface</tissue>
    </source>
</reference>
<proteinExistence type="inferred from homology"/>
<dbReference type="Gene3D" id="1.10.510.10">
    <property type="entry name" value="Transferase(Phosphotransferase) domain 1"/>
    <property type="match status" value="1"/>
</dbReference>
<evidence type="ECO:0000313" key="9">
    <source>
        <dbReference type="EMBL" id="JAD89331.1"/>
    </source>
</evidence>
<reference evidence="9" key="1">
    <citation type="submission" date="2014-09" db="EMBL/GenBank/DDBJ databases">
        <authorList>
            <person name="Magalhaes I.L.F."/>
            <person name="Oliveira U."/>
            <person name="Santos F.R."/>
            <person name="Vidigal T.H.D.A."/>
            <person name="Brescovit A.D."/>
            <person name="Santos A.J."/>
        </authorList>
    </citation>
    <scope>NUCLEOTIDE SEQUENCE</scope>
    <source>
        <tissue evidence="9">Shoot tissue taken approximately 20 cm above the soil surface</tissue>
    </source>
</reference>
<dbReference type="PANTHER" id="PTHR48013">
    <property type="entry name" value="DUAL SPECIFICITY MITOGEN-ACTIVATED PROTEIN KINASE KINASE 5-RELATED"/>
    <property type="match status" value="1"/>
</dbReference>
<organism evidence="9">
    <name type="scientific">Arundo donax</name>
    <name type="common">Giant reed</name>
    <name type="synonym">Donax arundinaceus</name>
    <dbReference type="NCBI Taxonomy" id="35708"/>
    <lineage>
        <taxon>Eukaryota</taxon>
        <taxon>Viridiplantae</taxon>
        <taxon>Streptophyta</taxon>
        <taxon>Embryophyta</taxon>
        <taxon>Tracheophyta</taxon>
        <taxon>Spermatophyta</taxon>
        <taxon>Magnoliopsida</taxon>
        <taxon>Liliopsida</taxon>
        <taxon>Poales</taxon>
        <taxon>Poaceae</taxon>
        <taxon>PACMAD clade</taxon>
        <taxon>Arundinoideae</taxon>
        <taxon>Arundineae</taxon>
        <taxon>Arundo</taxon>
    </lineage>
</organism>
<dbReference type="InterPro" id="IPR000719">
    <property type="entry name" value="Prot_kinase_dom"/>
</dbReference>
<keyword evidence="1" id="KW-0808">Transferase</keyword>
<dbReference type="InterPro" id="IPR017441">
    <property type="entry name" value="Protein_kinase_ATP_BS"/>
</dbReference>
<evidence type="ECO:0000256" key="6">
    <source>
        <dbReference type="ARBA" id="ARBA00038999"/>
    </source>
</evidence>
<evidence type="ECO:0000256" key="7">
    <source>
        <dbReference type="PROSITE-ProRule" id="PRU10141"/>
    </source>
</evidence>
<evidence type="ECO:0000256" key="4">
    <source>
        <dbReference type="ARBA" id="ARBA00022840"/>
    </source>
</evidence>
<comment type="similarity">
    <text evidence="5">Belongs to the protein kinase superfamily. STE Ser/Thr protein kinase family. MAP kinase kinase subfamily.</text>
</comment>
<dbReference type="SUPFAM" id="SSF56112">
    <property type="entry name" value="Protein kinase-like (PK-like)"/>
    <property type="match status" value="1"/>
</dbReference>
<dbReference type="AlphaFoldDB" id="A0A0A9DND9"/>
<evidence type="ECO:0000256" key="1">
    <source>
        <dbReference type="ARBA" id="ARBA00022679"/>
    </source>
</evidence>
<dbReference type="PROSITE" id="PS50011">
    <property type="entry name" value="PROTEIN_KINASE_DOM"/>
    <property type="match status" value="1"/>
</dbReference>
<sequence>MRCTFFGSVGSGSNSVVQKAVYIPTHRIMALKKIHAFEKDKREQILNEFTTFSEACCYPGLVEFNGAFYTPNSGAIYFALEYMDHGSLADIIKVKQYIPQPVLAHMLEQVLLVRIFYF</sequence>
<dbReference type="InterPro" id="IPR011009">
    <property type="entry name" value="Kinase-like_dom_sf"/>
</dbReference>
<evidence type="ECO:0000256" key="2">
    <source>
        <dbReference type="ARBA" id="ARBA00022741"/>
    </source>
</evidence>
<keyword evidence="2 7" id="KW-0547">Nucleotide-binding</keyword>
<dbReference type="EC" id="2.7.12.2" evidence="6"/>
<feature type="domain" description="Protein kinase" evidence="8">
    <location>
        <begin position="3"/>
        <end position="118"/>
    </location>
</feature>
<evidence type="ECO:0000256" key="5">
    <source>
        <dbReference type="ARBA" id="ARBA00038035"/>
    </source>
</evidence>
<dbReference type="EMBL" id="GBRH01208564">
    <property type="protein sequence ID" value="JAD89331.1"/>
    <property type="molecule type" value="Transcribed_RNA"/>
</dbReference>
<dbReference type="PANTHER" id="PTHR48013:SF22">
    <property type="entry name" value="PROTEIN KINASE DOMAIN-CONTAINING PROTEIN"/>
    <property type="match status" value="1"/>
</dbReference>
<accession>A0A0A9DND9</accession>
<evidence type="ECO:0000259" key="8">
    <source>
        <dbReference type="PROSITE" id="PS50011"/>
    </source>
</evidence>
<dbReference type="Pfam" id="PF00069">
    <property type="entry name" value="Pkinase"/>
    <property type="match status" value="1"/>
</dbReference>
<keyword evidence="3" id="KW-0418">Kinase</keyword>